<evidence type="ECO:0000313" key="5">
    <source>
        <dbReference type="Proteomes" id="UP000010729"/>
    </source>
</evidence>
<evidence type="ECO:0000256" key="1">
    <source>
        <dbReference type="ARBA" id="ARBA00006499"/>
    </source>
</evidence>
<comment type="caution">
    <text evidence="4">The sequence shown here is derived from an EMBL/GenBank/DDBJ whole genome shotgun (WGS) entry which is preliminary data.</text>
</comment>
<dbReference type="Pfam" id="PF02230">
    <property type="entry name" value="Abhydrolase_2"/>
    <property type="match status" value="1"/>
</dbReference>
<dbReference type="InterPro" id="IPR003140">
    <property type="entry name" value="PLipase/COase/thioEstase"/>
</dbReference>
<gene>
    <name evidence="4" type="ORF">D477_001139</name>
</gene>
<dbReference type="PANTHER" id="PTHR10655:SF17">
    <property type="entry name" value="LYSOPHOSPHOLIPASE-LIKE PROTEIN 1"/>
    <property type="match status" value="1"/>
</dbReference>
<dbReference type="InterPro" id="IPR050565">
    <property type="entry name" value="LYPA1-2/EST-like"/>
</dbReference>
<dbReference type="RefSeq" id="WP_005266442.1">
    <property type="nucleotide sequence ID" value="NZ_ANPE02000040.1"/>
</dbReference>
<feature type="domain" description="Phospholipase/carboxylesterase/thioesterase" evidence="3">
    <location>
        <begin position="12"/>
        <end position="203"/>
    </location>
</feature>
<sequence>METAAWSRPAGERAGTDLLVMIHGYGSSEEKLLPLFEVLPANVTGVAPRGHFDVGGRHGWFLLDPFLTSDFAEVVSSANRVFGWLDPILAAGSFRSVSLLGFSQGMAMATTLLRLRPAAFRAAVGLSGFVLDHELLALTDELDGSLPFFWGRDVRDAFIQSDAIDYSDQWLRDHTALTARTYPGMGHNIGAEEMRDVGIFLRLYLQPS</sequence>
<dbReference type="Gene3D" id="3.40.50.1820">
    <property type="entry name" value="alpha/beta hydrolase"/>
    <property type="match status" value="1"/>
</dbReference>
<evidence type="ECO:0000313" key="4">
    <source>
        <dbReference type="EMBL" id="EMY36044.1"/>
    </source>
</evidence>
<organism evidence="4 5">
    <name type="scientific">Arthrobacter crystallopoietes BAB-32</name>
    <dbReference type="NCBI Taxonomy" id="1246476"/>
    <lineage>
        <taxon>Bacteria</taxon>
        <taxon>Bacillati</taxon>
        <taxon>Actinomycetota</taxon>
        <taxon>Actinomycetes</taxon>
        <taxon>Micrococcales</taxon>
        <taxon>Micrococcaceae</taxon>
        <taxon>Crystallibacter</taxon>
    </lineage>
</organism>
<dbReference type="InterPro" id="IPR029058">
    <property type="entry name" value="AB_hydrolase_fold"/>
</dbReference>
<dbReference type="EMBL" id="ANPE02000040">
    <property type="protein sequence ID" value="EMY36044.1"/>
    <property type="molecule type" value="Genomic_DNA"/>
</dbReference>
<evidence type="ECO:0000259" key="3">
    <source>
        <dbReference type="Pfam" id="PF02230"/>
    </source>
</evidence>
<dbReference type="PANTHER" id="PTHR10655">
    <property type="entry name" value="LYSOPHOSPHOLIPASE-RELATED"/>
    <property type="match status" value="1"/>
</dbReference>
<dbReference type="SUPFAM" id="SSF53474">
    <property type="entry name" value="alpha/beta-Hydrolases"/>
    <property type="match status" value="1"/>
</dbReference>
<accession>N1V7Q9</accession>
<comment type="similarity">
    <text evidence="1">Belongs to the AB hydrolase superfamily. AB hydrolase 2 family.</text>
</comment>
<evidence type="ECO:0000256" key="2">
    <source>
        <dbReference type="ARBA" id="ARBA00022801"/>
    </source>
</evidence>
<name>N1V7Q9_9MICC</name>
<reference evidence="4 5" key="1">
    <citation type="journal article" date="2013" name="Genome Announc.">
        <title>Draft Genome Sequence of Arthrobacter crystallopoietes Strain BAB-32, Revealing Genes for Bioremediation.</title>
        <authorList>
            <person name="Joshi M.N."/>
            <person name="Pandit A.S."/>
            <person name="Sharma A."/>
            <person name="Pandya R.V."/>
            <person name="Desai S.M."/>
            <person name="Saxena A.K."/>
            <person name="Bagatharia S.B."/>
        </authorList>
    </citation>
    <scope>NUCLEOTIDE SEQUENCE [LARGE SCALE GENOMIC DNA]</scope>
    <source>
        <strain evidence="4 5">BAB-32</strain>
    </source>
</reference>
<protein>
    <submittedName>
        <fullName evidence="4">Lipase/carboxylesterase, alpha/beta hydrolase fold protein</fullName>
    </submittedName>
</protein>
<keyword evidence="5" id="KW-1185">Reference proteome</keyword>
<proteinExistence type="inferred from homology"/>
<dbReference type="GO" id="GO:0016787">
    <property type="term" value="F:hydrolase activity"/>
    <property type="evidence" value="ECO:0007669"/>
    <property type="project" value="UniProtKB-KW"/>
</dbReference>
<keyword evidence="2 4" id="KW-0378">Hydrolase</keyword>
<dbReference type="AlphaFoldDB" id="N1V7Q9"/>
<dbReference type="OrthoDB" id="9780848at2"/>
<dbReference type="Proteomes" id="UP000010729">
    <property type="component" value="Unassembled WGS sequence"/>
</dbReference>